<evidence type="ECO:0000313" key="1">
    <source>
        <dbReference type="EMBL" id="CAD9651967.1"/>
    </source>
</evidence>
<dbReference type="EMBL" id="HBHD01001265">
    <property type="protein sequence ID" value="CAD9651967.1"/>
    <property type="molecule type" value="Transcribed_RNA"/>
</dbReference>
<dbReference type="Pfam" id="PF13365">
    <property type="entry name" value="Trypsin_2"/>
    <property type="match status" value="1"/>
</dbReference>
<evidence type="ECO:0000313" key="2">
    <source>
        <dbReference type="EMBL" id="CAD9651969.1"/>
    </source>
</evidence>
<proteinExistence type="predicted"/>
<accession>A0A6T5U1A1</accession>
<dbReference type="InterPro" id="IPR043504">
    <property type="entry name" value="Peptidase_S1_PA_chymotrypsin"/>
</dbReference>
<dbReference type="AlphaFoldDB" id="A0A6T5U1A1"/>
<reference evidence="1" key="1">
    <citation type="submission" date="2021-01" db="EMBL/GenBank/DDBJ databases">
        <authorList>
            <person name="Corre E."/>
            <person name="Pelletier E."/>
            <person name="Niang G."/>
            <person name="Scheremetjew M."/>
            <person name="Finn R."/>
            <person name="Kale V."/>
            <person name="Holt S."/>
            <person name="Cochrane G."/>
            <person name="Meng A."/>
            <person name="Brown T."/>
            <person name="Cohen L."/>
        </authorList>
    </citation>
    <scope>NUCLEOTIDE SEQUENCE</scope>
    <source>
        <strain evidence="1">SAG 11-48b</strain>
    </source>
</reference>
<dbReference type="EMBL" id="HBHD01001266">
    <property type="protein sequence ID" value="CAD9651969.1"/>
    <property type="molecule type" value="Transcribed_RNA"/>
</dbReference>
<dbReference type="InterPro" id="IPR009003">
    <property type="entry name" value="Peptidase_S1_PA"/>
</dbReference>
<gene>
    <name evidence="1" type="ORF">CCHL1392_LOCUS686</name>
    <name evidence="2" type="ORF">CCHL1392_LOCUS687</name>
</gene>
<dbReference type="Gene3D" id="2.40.10.10">
    <property type="entry name" value="Trypsin-like serine proteases"/>
    <property type="match status" value="1"/>
</dbReference>
<sequence>MATIREFLKNDVDILNVLEEAKVSLNIPAVDFLPGLTADVQREIGLTVQQKMRLNTLLQRLSAPPPPQGLWPPGALSQEAYAHVQKCVFALQDCDCQSDADAGPFSCVGFFAGSAGRAATAAHCLGSHPQEGDTVRAYMPHYKKHIVLKVTHWFEELDIAMLQYDIPPGTPEGADHPGTSYLQPSHEYAIPGSSIALCSCTIHITKELDEKFPVVGVYQASIVRYTHDPQRIVYNCPTFEGDCGSAVLLHDGKLIGLHVEAINQLKERIEKDKIMAEVDGEHLLAARLASVEESVDSAIRGTAHVALAVCAQEFLAA</sequence>
<dbReference type="SUPFAM" id="SSF50494">
    <property type="entry name" value="Trypsin-like serine proteases"/>
    <property type="match status" value="1"/>
</dbReference>
<name>A0A6T5U1A1_9CHLO</name>
<organism evidence="1">
    <name type="scientific">Chlamydomonas chlamydogama</name>
    <dbReference type="NCBI Taxonomy" id="225041"/>
    <lineage>
        <taxon>Eukaryota</taxon>
        <taxon>Viridiplantae</taxon>
        <taxon>Chlorophyta</taxon>
        <taxon>core chlorophytes</taxon>
        <taxon>Chlorophyceae</taxon>
        <taxon>CS clade</taxon>
        <taxon>Chlamydomonadales</taxon>
        <taxon>Chlamydomonadaceae</taxon>
        <taxon>Chlamydomonas</taxon>
    </lineage>
</organism>
<protein>
    <submittedName>
        <fullName evidence="1">Uncharacterized protein</fullName>
    </submittedName>
</protein>